<dbReference type="SUPFAM" id="SSF51905">
    <property type="entry name" value="FAD/NAD(P)-binding domain"/>
    <property type="match status" value="1"/>
</dbReference>
<dbReference type="EC" id="1.4.1.13" evidence="5"/>
<dbReference type="Gene3D" id="3.50.50.60">
    <property type="entry name" value="FAD/NAD(P)-binding domain"/>
    <property type="match status" value="2"/>
</dbReference>
<organism evidence="5 6">
    <name type="scientific">Syntrophobacter fumaroxidans (strain DSM 10017 / MPOB)</name>
    <dbReference type="NCBI Taxonomy" id="335543"/>
    <lineage>
        <taxon>Bacteria</taxon>
        <taxon>Pseudomonadati</taxon>
        <taxon>Thermodesulfobacteriota</taxon>
        <taxon>Syntrophobacteria</taxon>
        <taxon>Syntrophobacterales</taxon>
        <taxon>Syntrophobacteraceae</taxon>
        <taxon>Syntrophobacter</taxon>
    </lineage>
</organism>
<dbReference type="Gene3D" id="1.10.1060.10">
    <property type="entry name" value="Alpha-helical ferredoxin"/>
    <property type="match status" value="1"/>
</dbReference>
<dbReference type="Gene3D" id="3.30.70.20">
    <property type="match status" value="1"/>
</dbReference>
<evidence type="ECO:0000259" key="4">
    <source>
        <dbReference type="PROSITE" id="PS51379"/>
    </source>
</evidence>
<dbReference type="GO" id="GO:0051536">
    <property type="term" value="F:iron-sulfur cluster binding"/>
    <property type="evidence" value="ECO:0007669"/>
    <property type="project" value="UniProtKB-KW"/>
</dbReference>
<dbReference type="PROSITE" id="PS51379">
    <property type="entry name" value="4FE4S_FER_2"/>
    <property type="match status" value="2"/>
</dbReference>
<evidence type="ECO:0000256" key="2">
    <source>
        <dbReference type="ARBA" id="ARBA00023004"/>
    </source>
</evidence>
<keyword evidence="5" id="KW-0560">Oxidoreductase</keyword>
<keyword evidence="2" id="KW-0408">Iron</keyword>
<evidence type="ECO:0000256" key="3">
    <source>
        <dbReference type="ARBA" id="ARBA00023014"/>
    </source>
</evidence>
<dbReference type="InterPro" id="IPR051394">
    <property type="entry name" value="Glutamate_Synthase"/>
</dbReference>
<dbReference type="InterPro" id="IPR028261">
    <property type="entry name" value="DPD_II"/>
</dbReference>
<dbReference type="PANTHER" id="PTHR43100:SF2">
    <property type="entry name" value="BNAA03G19380D PROTEIN"/>
    <property type="match status" value="1"/>
</dbReference>
<dbReference type="RefSeq" id="WP_011698580.1">
    <property type="nucleotide sequence ID" value="NC_008554.1"/>
</dbReference>
<dbReference type="InterPro" id="IPR009051">
    <property type="entry name" value="Helical_ferredxn"/>
</dbReference>
<dbReference type="InParanoid" id="A0LJ08"/>
<evidence type="ECO:0000313" key="6">
    <source>
        <dbReference type="Proteomes" id="UP000001784"/>
    </source>
</evidence>
<dbReference type="Pfam" id="PF07992">
    <property type="entry name" value="Pyr_redox_2"/>
    <property type="match status" value="1"/>
</dbReference>
<evidence type="ECO:0000313" key="5">
    <source>
        <dbReference type="EMBL" id="ABK17410.1"/>
    </source>
</evidence>
<reference evidence="5 6" key="1">
    <citation type="submission" date="2006-10" db="EMBL/GenBank/DDBJ databases">
        <title>Complete sequence of Syntrophobacter fumaroxidans MPOB.</title>
        <authorList>
            <consortium name="US DOE Joint Genome Institute"/>
            <person name="Copeland A."/>
            <person name="Lucas S."/>
            <person name="Lapidus A."/>
            <person name="Barry K."/>
            <person name="Detter J.C."/>
            <person name="Glavina del Rio T."/>
            <person name="Hammon N."/>
            <person name="Israni S."/>
            <person name="Pitluck S."/>
            <person name="Goltsman E.G."/>
            <person name="Martinez M."/>
            <person name="Schmutz J."/>
            <person name="Larimer F."/>
            <person name="Land M."/>
            <person name="Hauser L."/>
            <person name="Kyrpides N."/>
            <person name="Kim E."/>
            <person name="Boone D.R."/>
            <person name="Brockman F."/>
            <person name="Culley D."/>
            <person name="Ferry J."/>
            <person name="Gunsalus R."/>
            <person name="McInerney M.J."/>
            <person name="Morrison M."/>
            <person name="Plugge C."/>
            <person name="Rohlin L."/>
            <person name="Scholten J."/>
            <person name="Sieber J."/>
            <person name="Stams A.J.M."/>
            <person name="Worm P."/>
            <person name="Henstra A.M."/>
            <person name="Richardson P."/>
        </authorList>
    </citation>
    <scope>NUCLEOTIDE SEQUENCE [LARGE SCALE GENOMIC DNA]</scope>
    <source>
        <strain evidence="6">DSM 10017 / MPOB</strain>
    </source>
</reference>
<dbReference type="EMBL" id="CP000478">
    <property type="protein sequence ID" value="ABK17410.1"/>
    <property type="molecule type" value="Genomic_DNA"/>
</dbReference>
<dbReference type="HOGENOM" id="CLU_020204_0_0_7"/>
<dbReference type="eggNOG" id="COG0070">
    <property type="taxonomic scope" value="Bacteria"/>
</dbReference>
<dbReference type="Pfam" id="PF14691">
    <property type="entry name" value="Fer4_20"/>
    <property type="match status" value="1"/>
</dbReference>
<dbReference type="Gene3D" id="2.160.20.60">
    <property type="entry name" value="Glutamate synthase, alpha subunit, C-terminal domain"/>
    <property type="match status" value="1"/>
</dbReference>
<dbReference type="AlphaFoldDB" id="A0LJ08"/>
<dbReference type="Pfam" id="PF12838">
    <property type="entry name" value="Fer4_7"/>
    <property type="match status" value="1"/>
</dbReference>
<dbReference type="OrthoDB" id="9803192at2"/>
<dbReference type="SUPFAM" id="SSF69336">
    <property type="entry name" value="Alpha subunit of glutamate synthase, C-terminal domain"/>
    <property type="match status" value="1"/>
</dbReference>
<dbReference type="PROSITE" id="PS00198">
    <property type="entry name" value="4FE4S_FER_1"/>
    <property type="match status" value="1"/>
</dbReference>
<dbReference type="SUPFAM" id="SSF54862">
    <property type="entry name" value="4Fe-4S ferredoxins"/>
    <property type="match status" value="1"/>
</dbReference>
<dbReference type="InterPro" id="IPR002489">
    <property type="entry name" value="Glu_synth_asu_C"/>
</dbReference>
<dbReference type="InterPro" id="IPR023753">
    <property type="entry name" value="FAD/NAD-binding_dom"/>
</dbReference>
<keyword evidence="1" id="KW-0479">Metal-binding</keyword>
<dbReference type="Proteomes" id="UP000001784">
    <property type="component" value="Chromosome"/>
</dbReference>
<accession>A0LJ08</accession>
<dbReference type="STRING" id="335543.Sfum_1723"/>
<dbReference type="InterPro" id="IPR036188">
    <property type="entry name" value="FAD/NAD-bd_sf"/>
</dbReference>
<dbReference type="eggNOG" id="COG0493">
    <property type="taxonomic scope" value="Bacteria"/>
</dbReference>
<protein>
    <submittedName>
        <fullName evidence="5">Glutamate synthase (NADPH) GltB3 subunit</fullName>
        <ecNumber evidence="5">1.4.1.13</ecNumber>
    </submittedName>
</protein>
<dbReference type="InterPro" id="IPR036485">
    <property type="entry name" value="Glu_synth_asu_C_sf"/>
</dbReference>
<dbReference type="KEGG" id="sfu:Sfum_1723"/>
<dbReference type="PRINTS" id="PR00469">
    <property type="entry name" value="PNDRDTASEII"/>
</dbReference>
<feature type="domain" description="4Fe-4S ferredoxin-type" evidence="4">
    <location>
        <begin position="744"/>
        <end position="773"/>
    </location>
</feature>
<name>A0LJ08_SYNFM</name>
<dbReference type="Gene3D" id="3.40.50.720">
    <property type="entry name" value="NAD(P)-binding Rossmann-like Domain"/>
    <property type="match status" value="1"/>
</dbReference>
<dbReference type="PRINTS" id="PR00368">
    <property type="entry name" value="FADPNR"/>
</dbReference>
<dbReference type="GO" id="GO:0046872">
    <property type="term" value="F:metal ion binding"/>
    <property type="evidence" value="ECO:0007669"/>
    <property type="project" value="UniProtKB-KW"/>
</dbReference>
<dbReference type="GO" id="GO:0004355">
    <property type="term" value="F:glutamate synthase (NADPH) activity"/>
    <property type="evidence" value="ECO:0007669"/>
    <property type="project" value="UniProtKB-EC"/>
</dbReference>
<feature type="domain" description="4Fe-4S ferredoxin-type" evidence="4">
    <location>
        <begin position="718"/>
        <end position="738"/>
    </location>
</feature>
<gene>
    <name evidence="5" type="ordered locus">Sfum_1723</name>
</gene>
<sequence length="777" mass="84755">MSNQPYIRIPGVENGHRLESRILEERIQKAVESGCRYLEIEAYGQHGLGGRLWRAGEDPVYVKITGSVGQRVGSMGFPNTRIEVFGPGSDDVGWLNGGAEITIHGNAANGIGNAMAQGKIYVAGNTGARGMTMTKRNPRFEPPELWVLGSVGDYFAEFMAGGIAVVCGYEPQNPENVLGYRPCVGMVGGRIYFRGPHKGYSRADARLMPLSDEDWSWLSGNLKTYLRAINRLELLDQLEDREQWQSLIARGPQEKYAKPARSMAAFRREIWDEELGRGGLIGDLTDLDRGPISIITTGHLRRYVPVWENRKYAAPCEASCPTGMPVHERWRLIRAGRIDEAVDLALSYTPFPASVCGYLCPNLCMQGCTRGTINMAPVDVSQLGKASIKARLPELPPLSGKRVAVIGGGPAGISVAWQLRRKGHETVIYDTRGALGGKISALIPSSRIPGDVIDAEVERIREAIPHVHLQQKLDRGDVEQLKADNDFVVVAVGANKPRVIPIPGKERMIPALDFLLQSKSGRIQVGRRVVIVGAGNVGCDAATEAFRLGAEEVTLVDIQEPLSFGKERKAAEEAGASFRWPCFSKAVTEEGLELTSGEVIPADTVIISVGDMPDLDFLPETVAVERGFVKVDESYQTTDPQVFAIGDAVKLGLLTDAIGAGRKAAQAISDILEGKRPRGDARKMIDYNRIRLEYFDPRMLKFDGIEQCASQCSSCGACRDCGICVTMCPQTAISRQEKDNPFGFEMVVDPDRCIGCGFCAGSCPCGIWDLVENDPLE</sequence>
<dbReference type="InterPro" id="IPR017900">
    <property type="entry name" value="4Fe4S_Fe_S_CS"/>
</dbReference>
<keyword evidence="6" id="KW-1185">Reference proteome</keyword>
<evidence type="ECO:0000256" key="1">
    <source>
        <dbReference type="ARBA" id="ARBA00022723"/>
    </source>
</evidence>
<dbReference type="PANTHER" id="PTHR43100">
    <property type="entry name" value="GLUTAMATE SYNTHASE [NADPH] SMALL CHAIN"/>
    <property type="match status" value="1"/>
</dbReference>
<keyword evidence="3" id="KW-0411">Iron-sulfur</keyword>
<dbReference type="eggNOG" id="COG1145">
    <property type="taxonomic scope" value="Bacteria"/>
</dbReference>
<dbReference type="InterPro" id="IPR017896">
    <property type="entry name" value="4Fe4S_Fe-S-bd"/>
</dbReference>
<proteinExistence type="predicted"/>
<dbReference type="Pfam" id="PF01493">
    <property type="entry name" value="GXGXG"/>
    <property type="match status" value="1"/>
</dbReference>